<feature type="signal peptide" evidence="1">
    <location>
        <begin position="1"/>
        <end position="20"/>
    </location>
</feature>
<protein>
    <submittedName>
        <fullName evidence="3">TonB-dependent receptor</fullName>
    </submittedName>
</protein>
<dbReference type="Pfam" id="PF13715">
    <property type="entry name" value="CarbopepD_reg_2"/>
    <property type="match status" value="1"/>
</dbReference>
<keyword evidence="3" id="KW-0675">Receptor</keyword>
<dbReference type="RefSeq" id="WP_045079163.1">
    <property type="nucleotide sequence ID" value="NZ_JSVU01000001.1"/>
</dbReference>
<evidence type="ECO:0000259" key="2">
    <source>
        <dbReference type="Pfam" id="PF14905"/>
    </source>
</evidence>
<evidence type="ECO:0000313" key="3">
    <source>
        <dbReference type="EMBL" id="KJJ39950.1"/>
    </source>
</evidence>
<organism evidence="3 4">
    <name type="scientific">Aequorivita vladivostokensis</name>
    <dbReference type="NCBI Taxonomy" id="171194"/>
    <lineage>
        <taxon>Bacteria</taxon>
        <taxon>Pseudomonadati</taxon>
        <taxon>Bacteroidota</taxon>
        <taxon>Flavobacteriia</taxon>
        <taxon>Flavobacteriales</taxon>
        <taxon>Flavobacteriaceae</taxon>
        <taxon>Aequorivita</taxon>
    </lineage>
</organism>
<evidence type="ECO:0000313" key="4">
    <source>
        <dbReference type="Proteomes" id="UP000033497"/>
    </source>
</evidence>
<name>A0ABR5DME1_9FLAO</name>
<proteinExistence type="predicted"/>
<dbReference type="Pfam" id="PF14905">
    <property type="entry name" value="OMP_b-brl_3"/>
    <property type="match status" value="1"/>
</dbReference>
<accession>A0ABR5DME1</accession>
<dbReference type="Gene3D" id="2.60.40.1120">
    <property type="entry name" value="Carboxypeptidase-like, regulatory domain"/>
    <property type="match status" value="1"/>
</dbReference>
<sequence length="923" mass="104025">MRNYFLVVFFLIASLGFSQNFQVSGTLTDKESSNPLEAATVFMETVKDSTLITYTITDRNGKFVLEGKTSEKNVRVNISFVGYENFQKELNLDKPIQDLGIIPISVSVANLDEVIVKSRAPVTIKKDTLEFNVASFKTKKDANIEDLLKELPGVEVSPDGKIKVNGKEVSNIMVNGKPFFGNDPTIASRNLTKDIVEKVQIVDTKGKSEAFTGEKGSQESKTINLTIKEENNKGVFGRVAAGGGTDERFEYAGIFNYFANDRRLSVLGGGNNINSPGFSFGEIEKMFGSPRNMSMSSSGSFTIDGRSFGYGDGIVNSRILGSSYADVIEKKTDISADYFYSSSNSYSDSKTQRENILPDRSYFTESNSSTNSDTDSHNVNLGFDIKVDSTFLINIKPNISYSKLSGHRETDAASLDEDGLVTNSSSLFNSNEISTRQFKNQLDLTKKYGAGGGFFKVNFTNEWNATTGEDYLLSTKQIFGDNPSEENRNQFTNVEKKYSNYYTRLTYRLPLLPKKLLWELSYTYGLKQTMNAESVFDFNEVSQNYTLFNSLLSTDYTFKDIRSTPLTSVIYRFEKGWADMGAGYVFRKLQGEDTLRPELKVDNNFEAWELYMRGNFKFSSKAQIYTGYVLRNEAPAIEQLLPNTNVADPLNIITGNPNLKPTNNHSFYLNYNNYDFQKGSGFYAYVNVDASENAVVATTNVDANNIRNTTYANVNGKYSIRGSASTNRKHSLDSLRSIKTGIGVYGNFSQDVNFNNGLEYKSHNFTLTPNANLSFSWQELFDIRVYYSLGISKNSFESNIFEDRNYLNHSVKLSTSLYVPKNFEWKNEIDFDYNPDIAPGFQKSAWFWNSTLAYSLLKEQGTLTLKVYDLLNQNTNARRTFSENFIQDNQSTVLRQYFILSFSYKFNTLGSKGETGRGSIYFD</sequence>
<dbReference type="SUPFAM" id="SSF49464">
    <property type="entry name" value="Carboxypeptidase regulatory domain-like"/>
    <property type="match status" value="1"/>
</dbReference>
<dbReference type="InterPro" id="IPR041700">
    <property type="entry name" value="OMP_b-brl_3"/>
</dbReference>
<dbReference type="Proteomes" id="UP000033497">
    <property type="component" value="Unassembled WGS sequence"/>
</dbReference>
<feature type="domain" description="Outer membrane protein beta-barrel" evidence="2">
    <location>
        <begin position="466"/>
        <end position="785"/>
    </location>
</feature>
<comment type="caution">
    <text evidence="3">The sequence shown here is derived from an EMBL/GenBank/DDBJ whole genome shotgun (WGS) entry which is preliminary data.</text>
</comment>
<reference evidence="3 4" key="1">
    <citation type="submission" date="2014-10" db="EMBL/GenBank/DDBJ databases">
        <title>Genome sequencing of Vitellibacter vladivostokensis KMM 3516.</title>
        <authorList>
            <person name="Thevarajoo S."/>
            <person name="Selvaratnam C."/>
            <person name="Goh K.M."/>
            <person name="Chong C.S."/>
        </authorList>
    </citation>
    <scope>NUCLEOTIDE SEQUENCE [LARGE SCALE GENOMIC DNA]</scope>
    <source>
        <strain evidence="3 4">KMM 3516</strain>
    </source>
</reference>
<gene>
    <name evidence="3" type="ORF">MB09_01980</name>
</gene>
<dbReference type="SUPFAM" id="SSF56935">
    <property type="entry name" value="Porins"/>
    <property type="match status" value="1"/>
</dbReference>
<feature type="chain" id="PRO_5045831988" evidence="1">
    <location>
        <begin position="21"/>
        <end position="923"/>
    </location>
</feature>
<keyword evidence="4" id="KW-1185">Reference proteome</keyword>
<keyword evidence="1" id="KW-0732">Signal</keyword>
<dbReference type="EMBL" id="JSVU01000001">
    <property type="protein sequence ID" value="KJJ39950.1"/>
    <property type="molecule type" value="Genomic_DNA"/>
</dbReference>
<dbReference type="InterPro" id="IPR008969">
    <property type="entry name" value="CarboxyPept-like_regulatory"/>
</dbReference>
<evidence type="ECO:0000256" key="1">
    <source>
        <dbReference type="SAM" id="SignalP"/>
    </source>
</evidence>